<feature type="chain" id="PRO_5031188719" evidence="1">
    <location>
        <begin position="19"/>
        <end position="285"/>
    </location>
</feature>
<dbReference type="RefSeq" id="WP_183410627.1">
    <property type="nucleotide sequence ID" value="NZ_JACHWY010000002.1"/>
</dbReference>
<evidence type="ECO:0000313" key="3">
    <source>
        <dbReference type="Proteomes" id="UP000537130"/>
    </source>
</evidence>
<name>A0A7W4Z7B9_9GAMM</name>
<keyword evidence="1" id="KW-0732">Signal</keyword>
<proteinExistence type="predicted"/>
<dbReference type="EMBL" id="JACHWY010000002">
    <property type="protein sequence ID" value="MBB3047870.1"/>
    <property type="molecule type" value="Genomic_DNA"/>
</dbReference>
<comment type="caution">
    <text evidence="2">The sequence shown here is derived from an EMBL/GenBank/DDBJ whole genome shotgun (WGS) entry which is preliminary data.</text>
</comment>
<dbReference type="AlphaFoldDB" id="A0A7W4Z7B9"/>
<accession>A0A7W4Z7B9</accession>
<dbReference type="Proteomes" id="UP000537130">
    <property type="component" value="Unassembled WGS sequence"/>
</dbReference>
<reference evidence="2 3" key="1">
    <citation type="submission" date="2020-08" db="EMBL/GenBank/DDBJ databases">
        <title>Genomic Encyclopedia of Type Strains, Phase III (KMG-III): the genomes of soil and plant-associated and newly described type strains.</title>
        <authorList>
            <person name="Whitman W."/>
        </authorList>
    </citation>
    <scope>NUCLEOTIDE SEQUENCE [LARGE SCALE GENOMIC DNA]</scope>
    <source>
        <strain evidence="2 3">CECT 8654</strain>
    </source>
</reference>
<evidence type="ECO:0000256" key="1">
    <source>
        <dbReference type="SAM" id="SignalP"/>
    </source>
</evidence>
<gene>
    <name evidence="2" type="ORF">FHR99_002136</name>
</gene>
<keyword evidence="3" id="KW-1185">Reference proteome</keyword>
<feature type="signal peptide" evidence="1">
    <location>
        <begin position="1"/>
        <end position="18"/>
    </location>
</feature>
<evidence type="ECO:0000313" key="2">
    <source>
        <dbReference type="EMBL" id="MBB3047870.1"/>
    </source>
</evidence>
<sequence length="285" mass="30812">MKGFVGLLAVSLLTAAMAETKPLESATTGVSLRVPAGFEGDYDADFGGYVLQKGQTRLGIFAYSEGTVQETALAVSTALEQAGIEINYDHEPRYTEKGVFEAYPGRFENQPIALHICAVRGGEGNTFSAVAMAPKGSEASLKSLVESLCRSVQWSMPTGRQWARLFWGRRLTAAGSASNYSQGGAGNYGSYASGTTETYDFCRNGQYAYDYHSESFMSIEGMSASSTNADNHNGQWWLVVDIGGKATMLMDATDGRSFEFHTREQGEGVAMGNTHFTVSQSQRCY</sequence>
<organism evidence="2 3">
    <name type="scientific">Litorivivens lipolytica</name>
    <dbReference type="NCBI Taxonomy" id="1524264"/>
    <lineage>
        <taxon>Bacteria</taxon>
        <taxon>Pseudomonadati</taxon>
        <taxon>Pseudomonadota</taxon>
        <taxon>Gammaproteobacteria</taxon>
        <taxon>Litorivivens</taxon>
    </lineage>
</organism>
<protein>
    <submittedName>
        <fullName evidence="2">Uncharacterized protein</fullName>
    </submittedName>
</protein>